<proteinExistence type="predicted"/>
<evidence type="ECO:0000256" key="1">
    <source>
        <dbReference type="SAM" id="MobiDB-lite"/>
    </source>
</evidence>
<dbReference type="RefSeq" id="XP_025363855.1">
    <property type="nucleotide sequence ID" value="XM_025508151.1"/>
</dbReference>
<dbReference type="EMBL" id="KZ819664">
    <property type="protein sequence ID" value="PWN29243.1"/>
    <property type="molecule type" value="Genomic_DNA"/>
</dbReference>
<dbReference type="STRING" id="1569628.A0A316UZ96"/>
<dbReference type="Proteomes" id="UP000245884">
    <property type="component" value="Unassembled WGS sequence"/>
</dbReference>
<keyword evidence="2" id="KW-0812">Transmembrane</keyword>
<dbReference type="GO" id="GO:0006506">
    <property type="term" value="P:GPI anchor biosynthetic process"/>
    <property type="evidence" value="ECO:0007669"/>
    <property type="project" value="InterPro"/>
</dbReference>
<reference evidence="3 4" key="1">
    <citation type="journal article" date="2018" name="Mol. Biol. Evol.">
        <title>Broad Genomic Sampling Reveals a Smut Pathogenic Ancestry of the Fungal Clade Ustilaginomycotina.</title>
        <authorList>
            <person name="Kijpornyongpan T."/>
            <person name="Mondo S.J."/>
            <person name="Barry K."/>
            <person name="Sandor L."/>
            <person name="Lee J."/>
            <person name="Lipzen A."/>
            <person name="Pangilinan J."/>
            <person name="LaButti K."/>
            <person name="Hainaut M."/>
            <person name="Henrissat B."/>
            <person name="Grigoriev I.V."/>
            <person name="Spatafora J.W."/>
            <person name="Aime M.C."/>
        </authorList>
    </citation>
    <scope>NUCLEOTIDE SEQUENCE [LARGE SCALE GENOMIC DNA]</scope>
    <source>
        <strain evidence="3 4">MCA 5214</strain>
    </source>
</reference>
<feature type="region of interest" description="Disordered" evidence="1">
    <location>
        <begin position="1"/>
        <end position="40"/>
    </location>
</feature>
<protein>
    <submittedName>
        <fullName evidence="3">Gpi1-domain-containing protein</fullName>
    </submittedName>
</protein>
<name>A0A316UZ96_9BASI</name>
<dbReference type="PANTHER" id="PTHR21329:SF3">
    <property type="entry name" value="PHOSPHATIDYLINOSITOL N-ACETYLGLUCOSAMINYLTRANSFERASE SUBUNIT Q"/>
    <property type="match status" value="1"/>
</dbReference>
<feature type="transmembrane region" description="Helical" evidence="2">
    <location>
        <begin position="572"/>
        <end position="595"/>
    </location>
</feature>
<organism evidence="3 4">
    <name type="scientific">Jaminaea rosea</name>
    <dbReference type="NCBI Taxonomy" id="1569628"/>
    <lineage>
        <taxon>Eukaryota</taxon>
        <taxon>Fungi</taxon>
        <taxon>Dikarya</taxon>
        <taxon>Basidiomycota</taxon>
        <taxon>Ustilaginomycotina</taxon>
        <taxon>Exobasidiomycetes</taxon>
        <taxon>Microstromatales</taxon>
        <taxon>Microstromatales incertae sedis</taxon>
        <taxon>Jaminaea</taxon>
    </lineage>
</organism>
<evidence type="ECO:0000313" key="3">
    <source>
        <dbReference type="EMBL" id="PWN29243.1"/>
    </source>
</evidence>
<keyword evidence="2" id="KW-0472">Membrane</keyword>
<dbReference type="GeneID" id="37029974"/>
<accession>A0A316UZ96</accession>
<gene>
    <name evidence="3" type="ORF">BDZ90DRAFT_259288</name>
</gene>
<dbReference type="GO" id="GO:0016020">
    <property type="term" value="C:membrane"/>
    <property type="evidence" value="ECO:0007669"/>
    <property type="project" value="InterPro"/>
</dbReference>
<dbReference type="PANTHER" id="PTHR21329">
    <property type="entry name" value="PHOSPHATIDYLINOSITOL N-ACETYLGLUCOSAMINYLTRANSFERASE SUBUNIT Q-RELATED"/>
    <property type="match status" value="1"/>
</dbReference>
<dbReference type="Pfam" id="PF05024">
    <property type="entry name" value="Gpi1"/>
    <property type="match status" value="1"/>
</dbReference>
<dbReference type="InterPro" id="IPR007720">
    <property type="entry name" value="PigQ/GPI1"/>
</dbReference>
<dbReference type="GO" id="GO:0005783">
    <property type="term" value="C:endoplasmic reticulum"/>
    <property type="evidence" value="ECO:0007669"/>
    <property type="project" value="TreeGrafter"/>
</dbReference>
<evidence type="ECO:0000256" key="2">
    <source>
        <dbReference type="SAM" id="Phobius"/>
    </source>
</evidence>
<dbReference type="OrthoDB" id="70250at2759"/>
<evidence type="ECO:0000313" key="4">
    <source>
        <dbReference type="Proteomes" id="UP000245884"/>
    </source>
</evidence>
<dbReference type="AlphaFoldDB" id="A0A316UZ96"/>
<sequence length="704" mass="77173">MAPSSSSPSSSSSLPRRPALNGHARHSGGEDDDDHDESDLVQRRPDRVTIYWPADLAPLTEGSALVGWTFQGGPDEAVVVVAGALSADDERQAEVAWLLSRRLDRKGKGKERDGPTQSTAKWTIQLRVVGRVVASAGMDVDKEDAYSQVWMNVSPCADGPQIRRRRRRRRPWQRREEIGPIITSLTVAPVRSLGPHRATSPTTTAISVVLFDPPDDTMLRFLTLEPLDLRRRSGESLAAASPCAEDRLATFLAGNPQRWFEITGGFPPGMEPGAGLRRAIDCINKVRRARERLDLRKSRCAPGERSSRLASVASGALINITRMAQATLSQPLLLRTRRAPSLLTLSSSCRQLSLRLTQISSFPRLAARLRRQRQQDTLPAADLSRGYVSTWNALWLMANDVLLGMAMSAVLSATKEQVAAWISEKLVAGLLVRDVVEACGWLDDWPGGLKLNTELSSFYRDMYVGLTTLAEQTILHHCIVVPLPALLGLIARAGQYGGGLALQICLLADLARLATLHLRLLHTLARSQYAALLHLLGTLLNLFRGKKRTLLSPRASSSGWELVSAHYDLDQLLLGAIFFTLALFLAPTVAVYHYLFAISVAVAEGMVRFALVEGLVEAVNHLPLLSLVLRVKDPGRVPGGVYFCEENIRRSGTGLRYSVRRLHSHPLGWGDVLRDGFEGHFVATLAGLPGMVRRVFTGEDVAQS</sequence>
<keyword evidence="4" id="KW-1185">Reference proteome</keyword>
<feature type="compositionally biased region" description="Low complexity" evidence="1">
    <location>
        <begin position="1"/>
        <end position="13"/>
    </location>
</feature>
<keyword evidence="2" id="KW-1133">Transmembrane helix</keyword>